<organism evidence="5 6">
    <name type="scientific">Artemia franciscana</name>
    <name type="common">Brine shrimp</name>
    <name type="synonym">Artemia sanfranciscana</name>
    <dbReference type="NCBI Taxonomy" id="6661"/>
    <lineage>
        <taxon>Eukaryota</taxon>
        <taxon>Metazoa</taxon>
        <taxon>Ecdysozoa</taxon>
        <taxon>Arthropoda</taxon>
        <taxon>Crustacea</taxon>
        <taxon>Branchiopoda</taxon>
        <taxon>Anostraca</taxon>
        <taxon>Artemiidae</taxon>
        <taxon>Artemia</taxon>
    </lineage>
</organism>
<evidence type="ECO:0000256" key="1">
    <source>
        <dbReference type="ARBA" id="ARBA00023054"/>
    </source>
</evidence>
<evidence type="ECO:0000256" key="2">
    <source>
        <dbReference type="SAM" id="Coils"/>
    </source>
</evidence>
<evidence type="ECO:0000313" key="5">
    <source>
        <dbReference type="EMBL" id="KAK2726338.1"/>
    </source>
</evidence>
<dbReference type="PANTHER" id="PTHR10881:SF46">
    <property type="entry name" value="GOLGIN SUBFAMILY A MEMBER 2"/>
    <property type="match status" value="1"/>
</dbReference>
<dbReference type="InterPro" id="IPR043976">
    <property type="entry name" value="GOLGA_cons_dom"/>
</dbReference>
<keyword evidence="6" id="KW-1185">Reference proteome</keyword>
<feature type="coiled-coil region" evidence="2">
    <location>
        <begin position="590"/>
        <end position="617"/>
    </location>
</feature>
<feature type="region of interest" description="Disordered" evidence="3">
    <location>
        <begin position="150"/>
        <end position="183"/>
    </location>
</feature>
<sequence length="723" mass="82384">MDAEKEKAQRLLLAKKKLKRLQESRSAHRDEVVSLGSSNEPVEGIPCRPSSEPSIFQSSQAEAIPVHTVDLIGLPDSSLPSELAVPMSTSAELLQLNNENYQPSGATSVSLDFTNDISNQLFQQNNENYIPSSSAHSLSLDFMNDISGQSAQRVGHKSGNESVPSTSRETAGQQQTQSISTSGALEQKIEMTALKECVSQYRMEIVHLNELLQYEKRKGNSYELEKSNMATMNQKLQGKIIQLTIENEKLSAQDLQFRHEVDLLRGDNSVINEKLVVKDAELVQANSQINALTSELSLARLNLEQLKNSETPVASAPDYELLKSKCIAYENELEEYRSRLNVMKSQFESSLSKQQEYANVMNQKQQDLEHQVNDLFTENKRLHTKEAELEQNLAFKNVEIARHTEEMKQKAFELESCKAELKSIKEVQNDLSLIRRQLDNALRDNNDLTDVLRRKNIDLESRSLEISHLNEQIESLKLEATQYSREKYESLVNQLQSDRVATSRALAQNKEMKERLFELEERLIKVMDEKVNLTEQLESARRLAATSSQSLEVTSAGTEIAVDVLKSSCIPIENCKDEEEEREYEKPTLENEHEERVIELEKEIQKLKQGILHITNEKNVLHQTVIELLEELKGKNTRSKQILSLINKRFNHFDKERLLLRNQVDELILLLNAFLDSNDRNSISSEKFLKLLTDISNNQILSIESVFVNSFKCGHCMGLQQIV</sequence>
<dbReference type="GO" id="GO:0000137">
    <property type="term" value="C:Golgi cis cisterna"/>
    <property type="evidence" value="ECO:0007669"/>
    <property type="project" value="TreeGrafter"/>
</dbReference>
<reference evidence="5" key="1">
    <citation type="submission" date="2023-07" db="EMBL/GenBank/DDBJ databases">
        <title>Chromosome-level genome assembly of Artemia franciscana.</title>
        <authorList>
            <person name="Jo E."/>
        </authorList>
    </citation>
    <scope>NUCLEOTIDE SEQUENCE</scope>
    <source>
        <tissue evidence="5">Whole body</tissue>
    </source>
</reference>
<proteinExistence type="predicted"/>
<dbReference type="Proteomes" id="UP001187531">
    <property type="component" value="Unassembled WGS sequence"/>
</dbReference>
<name>A0AA88IBT9_ARTSF</name>
<dbReference type="GO" id="GO:0032580">
    <property type="term" value="C:Golgi cisterna membrane"/>
    <property type="evidence" value="ECO:0007669"/>
    <property type="project" value="TreeGrafter"/>
</dbReference>
<feature type="coiled-coil region" evidence="2">
    <location>
        <begin position="282"/>
        <end position="346"/>
    </location>
</feature>
<evidence type="ECO:0000313" key="6">
    <source>
        <dbReference type="Proteomes" id="UP001187531"/>
    </source>
</evidence>
<feature type="compositionally biased region" description="Low complexity" evidence="3">
    <location>
        <begin position="170"/>
        <end position="183"/>
    </location>
</feature>
<dbReference type="Pfam" id="PF15070">
    <property type="entry name" value="GOLGA2L5"/>
    <property type="match status" value="1"/>
</dbReference>
<dbReference type="AlphaFoldDB" id="A0AA88IBT9"/>
<comment type="caution">
    <text evidence="5">The sequence shown here is derived from an EMBL/GenBank/DDBJ whole genome shotgun (WGS) entry which is preliminary data.</text>
</comment>
<protein>
    <recommendedName>
        <fullName evidence="4">Golgin subfamily A conserved domain-containing protein</fullName>
    </recommendedName>
</protein>
<feature type="coiled-coil region" evidence="2">
    <location>
        <begin position="372"/>
        <end position="543"/>
    </location>
</feature>
<evidence type="ECO:0000259" key="4">
    <source>
        <dbReference type="Pfam" id="PF15070"/>
    </source>
</evidence>
<keyword evidence="1 2" id="KW-0175">Coiled coil</keyword>
<feature type="region of interest" description="Disordered" evidence="3">
    <location>
        <begin position="22"/>
        <end position="53"/>
    </location>
</feature>
<gene>
    <name evidence="5" type="ORF">QYM36_000696</name>
</gene>
<feature type="compositionally biased region" description="Basic and acidic residues" evidence="3">
    <location>
        <begin position="22"/>
        <end position="32"/>
    </location>
</feature>
<feature type="compositionally biased region" description="Polar residues" evidence="3">
    <location>
        <begin position="160"/>
        <end position="169"/>
    </location>
</feature>
<dbReference type="PANTHER" id="PTHR10881">
    <property type="entry name" value="GOLGIN SUBFAMILY A MEMBER-RELATED"/>
    <property type="match status" value="1"/>
</dbReference>
<dbReference type="InterPro" id="IPR024858">
    <property type="entry name" value="GOLGA"/>
</dbReference>
<accession>A0AA88IBT9</accession>
<evidence type="ECO:0000256" key="3">
    <source>
        <dbReference type="SAM" id="MobiDB-lite"/>
    </source>
</evidence>
<dbReference type="EMBL" id="JAVRJZ010000002">
    <property type="protein sequence ID" value="KAK2726338.1"/>
    <property type="molecule type" value="Genomic_DNA"/>
</dbReference>
<feature type="domain" description="Golgin subfamily A conserved" evidence="4">
    <location>
        <begin position="339"/>
        <end position="543"/>
    </location>
</feature>
<dbReference type="GO" id="GO:0005801">
    <property type="term" value="C:cis-Golgi network"/>
    <property type="evidence" value="ECO:0007669"/>
    <property type="project" value="TreeGrafter"/>
</dbReference>
<dbReference type="GO" id="GO:0007030">
    <property type="term" value="P:Golgi organization"/>
    <property type="evidence" value="ECO:0007669"/>
    <property type="project" value="TreeGrafter"/>
</dbReference>